<organism evidence="1">
    <name type="scientific">marine sediment metagenome</name>
    <dbReference type="NCBI Taxonomy" id="412755"/>
    <lineage>
        <taxon>unclassified sequences</taxon>
        <taxon>metagenomes</taxon>
        <taxon>ecological metagenomes</taxon>
    </lineage>
</organism>
<comment type="caution">
    <text evidence="1">The sequence shown here is derived from an EMBL/GenBank/DDBJ whole genome shotgun (WGS) entry which is preliminary data.</text>
</comment>
<protein>
    <submittedName>
        <fullName evidence="1">Uncharacterized protein</fullName>
    </submittedName>
</protein>
<gene>
    <name evidence="1" type="ORF">LCGC14_2397130</name>
</gene>
<evidence type="ECO:0000313" key="1">
    <source>
        <dbReference type="EMBL" id="KKL26254.1"/>
    </source>
</evidence>
<dbReference type="EMBL" id="LAZR01035900">
    <property type="protein sequence ID" value="KKL26254.1"/>
    <property type="molecule type" value="Genomic_DNA"/>
</dbReference>
<accession>A0A0F9BWJ3</accession>
<proteinExistence type="predicted"/>
<name>A0A0F9BWJ3_9ZZZZ</name>
<dbReference type="AlphaFoldDB" id="A0A0F9BWJ3"/>
<reference evidence="1" key="1">
    <citation type="journal article" date="2015" name="Nature">
        <title>Complex archaea that bridge the gap between prokaryotes and eukaryotes.</title>
        <authorList>
            <person name="Spang A."/>
            <person name="Saw J.H."/>
            <person name="Jorgensen S.L."/>
            <person name="Zaremba-Niedzwiedzka K."/>
            <person name="Martijn J."/>
            <person name="Lind A.E."/>
            <person name="van Eijk R."/>
            <person name="Schleper C."/>
            <person name="Guy L."/>
            <person name="Ettema T.J."/>
        </authorList>
    </citation>
    <scope>NUCLEOTIDE SEQUENCE</scope>
</reference>
<sequence>MAINEQVTKIVDTDSTIIGASVSQRGSKGAQSIEIVDGSGNQVTDFVGSNAPATTIGTGTKTITATATQLSATSISCKRVIVHAAGGHIVIGDANIVYDEATRRGIWLPKGNSMTFNINDVNLLYAIVETSSKNISYYYEN</sequence>